<evidence type="ECO:0000313" key="3">
    <source>
        <dbReference type="Proteomes" id="UP000051027"/>
    </source>
</evidence>
<keyword evidence="1" id="KW-1133">Transmembrane helix</keyword>
<protein>
    <submittedName>
        <fullName evidence="2">Uncharacterized protein</fullName>
    </submittedName>
</protein>
<dbReference type="AlphaFoldDB" id="A0A0R2UDC2"/>
<dbReference type="Proteomes" id="UP000051027">
    <property type="component" value="Unassembled WGS sequence"/>
</dbReference>
<gene>
    <name evidence="2" type="ORF">ABS10_01465</name>
</gene>
<sequence length="146" mass="16344">MNEKYIQAIILGSIIGLAIILDDFIGPKPGRSMERHVMMVDGQNKPHQIKGQWKAKGGKAIDQHELEDHNVMIFKTDDDGVEKKIKIKIDAGDIESIDIDKILDTLKSDLSEDDLNAIKAKIKSSKMKLSESKHGLKEIEVEVEVL</sequence>
<keyword evidence="1" id="KW-0472">Membrane</keyword>
<reference evidence="2 3" key="1">
    <citation type="submission" date="2015-10" db="EMBL/GenBank/DDBJ databases">
        <title>Metagenome-Assembled Genomes uncover a global brackish microbiome.</title>
        <authorList>
            <person name="Hugerth L.W."/>
            <person name="Larsson J."/>
            <person name="Alneberg J."/>
            <person name="Lindh M.V."/>
            <person name="Legrand C."/>
            <person name="Pinhassi J."/>
            <person name="Andersson A.F."/>
        </authorList>
    </citation>
    <scope>NUCLEOTIDE SEQUENCE [LARGE SCALE GENOMIC DNA]</scope>
    <source>
        <strain evidence="2">BACL1 MAG-120820-bin45</strain>
    </source>
</reference>
<accession>A0A0R2UDC2</accession>
<proteinExistence type="predicted"/>
<dbReference type="EMBL" id="LICS01000032">
    <property type="protein sequence ID" value="KRO95418.1"/>
    <property type="molecule type" value="Genomic_DNA"/>
</dbReference>
<comment type="caution">
    <text evidence="2">The sequence shown here is derived from an EMBL/GenBank/DDBJ whole genome shotgun (WGS) entry which is preliminary data.</text>
</comment>
<organism evidence="2 3">
    <name type="scientific">SAR86 cluster bacterium BACL1 MAG-120820-bin45</name>
    <dbReference type="NCBI Taxonomy" id="1655612"/>
    <lineage>
        <taxon>Bacteria</taxon>
        <taxon>Pseudomonadati</taxon>
        <taxon>Pseudomonadota</taxon>
        <taxon>Gammaproteobacteria</taxon>
        <taxon>SAR86 cluster</taxon>
    </lineage>
</organism>
<evidence type="ECO:0000313" key="2">
    <source>
        <dbReference type="EMBL" id="KRO95418.1"/>
    </source>
</evidence>
<keyword evidence="1" id="KW-0812">Transmembrane</keyword>
<evidence type="ECO:0000256" key="1">
    <source>
        <dbReference type="SAM" id="Phobius"/>
    </source>
</evidence>
<feature type="transmembrane region" description="Helical" evidence="1">
    <location>
        <begin position="6"/>
        <end position="25"/>
    </location>
</feature>
<name>A0A0R2UDC2_9GAMM</name>